<keyword evidence="9" id="KW-0902">Two-component regulatory system</keyword>
<dbReference type="Pfam" id="PF00512">
    <property type="entry name" value="HisKA"/>
    <property type="match status" value="1"/>
</dbReference>
<dbReference type="SMART" id="SM00388">
    <property type="entry name" value="HisKA"/>
    <property type="match status" value="1"/>
</dbReference>
<dbReference type="InterPro" id="IPR036890">
    <property type="entry name" value="HATPase_C_sf"/>
</dbReference>
<dbReference type="GO" id="GO:0005886">
    <property type="term" value="C:plasma membrane"/>
    <property type="evidence" value="ECO:0007669"/>
    <property type="project" value="TreeGrafter"/>
</dbReference>
<comment type="subcellular location">
    <subcellularLocation>
        <location evidence="2">Membrane</location>
    </subcellularLocation>
</comment>
<dbReference type="InterPro" id="IPR050428">
    <property type="entry name" value="TCS_sensor_his_kinase"/>
</dbReference>
<evidence type="ECO:0000256" key="3">
    <source>
        <dbReference type="ARBA" id="ARBA00012438"/>
    </source>
</evidence>
<keyword evidence="15" id="KW-1185">Reference proteome</keyword>
<dbReference type="FunFam" id="1.10.287.130:FF:000001">
    <property type="entry name" value="Two-component sensor histidine kinase"/>
    <property type="match status" value="1"/>
</dbReference>
<dbReference type="PANTHER" id="PTHR45436">
    <property type="entry name" value="SENSOR HISTIDINE KINASE YKOH"/>
    <property type="match status" value="1"/>
</dbReference>
<keyword evidence="6 11" id="KW-0812">Transmembrane</keyword>
<dbReference type="OrthoDB" id="9796330at2"/>
<evidence type="ECO:0000256" key="10">
    <source>
        <dbReference type="ARBA" id="ARBA00023136"/>
    </source>
</evidence>
<dbReference type="SMART" id="SM00304">
    <property type="entry name" value="HAMP"/>
    <property type="match status" value="1"/>
</dbReference>
<evidence type="ECO:0000256" key="11">
    <source>
        <dbReference type="SAM" id="Phobius"/>
    </source>
</evidence>
<dbReference type="CDD" id="cd00075">
    <property type="entry name" value="HATPase"/>
    <property type="match status" value="1"/>
</dbReference>
<dbReference type="EC" id="2.7.13.3" evidence="3"/>
<evidence type="ECO:0000256" key="2">
    <source>
        <dbReference type="ARBA" id="ARBA00004370"/>
    </source>
</evidence>
<feature type="domain" description="Histidine kinase" evidence="12">
    <location>
        <begin position="239"/>
        <end position="454"/>
    </location>
</feature>
<evidence type="ECO:0000259" key="13">
    <source>
        <dbReference type="PROSITE" id="PS50885"/>
    </source>
</evidence>
<dbReference type="PROSITE" id="PS50885">
    <property type="entry name" value="HAMP"/>
    <property type="match status" value="1"/>
</dbReference>
<dbReference type="InterPro" id="IPR004358">
    <property type="entry name" value="Sig_transdc_His_kin-like_C"/>
</dbReference>
<proteinExistence type="predicted"/>
<dbReference type="STRING" id="1121256.SAMN02746089_02152"/>
<dbReference type="RefSeq" id="WP_073345142.1">
    <property type="nucleotide sequence ID" value="NZ_FQVH01000029.1"/>
</dbReference>
<feature type="transmembrane region" description="Helical" evidence="11">
    <location>
        <begin position="12"/>
        <end position="32"/>
    </location>
</feature>
<dbReference type="InterPro" id="IPR036097">
    <property type="entry name" value="HisK_dim/P_sf"/>
</dbReference>
<dbReference type="GO" id="GO:0000155">
    <property type="term" value="F:phosphorelay sensor kinase activity"/>
    <property type="evidence" value="ECO:0007669"/>
    <property type="project" value="InterPro"/>
</dbReference>
<dbReference type="PANTHER" id="PTHR45436:SF5">
    <property type="entry name" value="SENSOR HISTIDINE KINASE TRCS"/>
    <property type="match status" value="1"/>
</dbReference>
<keyword evidence="8 11" id="KW-1133">Transmembrane helix</keyword>
<dbReference type="CDD" id="cd06225">
    <property type="entry name" value="HAMP"/>
    <property type="match status" value="1"/>
</dbReference>
<dbReference type="Proteomes" id="UP000184088">
    <property type="component" value="Unassembled WGS sequence"/>
</dbReference>
<comment type="catalytic activity">
    <reaction evidence="1">
        <text>ATP + protein L-histidine = ADP + protein N-phospho-L-histidine.</text>
        <dbReference type="EC" id="2.7.13.3"/>
    </reaction>
</comment>
<dbReference type="EMBL" id="FQVH01000029">
    <property type="protein sequence ID" value="SHF55802.1"/>
    <property type="molecule type" value="Genomic_DNA"/>
</dbReference>
<dbReference type="Gene3D" id="6.10.340.10">
    <property type="match status" value="1"/>
</dbReference>
<protein>
    <recommendedName>
        <fullName evidence="3">histidine kinase</fullName>
        <ecNumber evidence="3">2.7.13.3</ecNumber>
    </recommendedName>
</protein>
<dbReference type="InterPro" id="IPR003661">
    <property type="entry name" value="HisK_dim/P_dom"/>
</dbReference>
<dbReference type="PROSITE" id="PS50109">
    <property type="entry name" value="HIS_KIN"/>
    <property type="match status" value="1"/>
</dbReference>
<sequence length="454" mass="51001">MYFPIKLKLTIWYTFLLVAVIVVFSVAIYFSLQKMMIISEDALLKTQVNQVVSNLDIENGKIKSGEEPFYANTSLYGALYSYPDMALLESNLSAEVLKTYESGGMDFIDKYRTIKIGYDSWRVYSNRVRYNGKIIGIIVLAQPLNLLNVAMKNLFLLYLISIPATIIIAIVGGLFLASRSLKPVDRMTKVAYEISMGDLSKRLNIPYTNDEIGRLARTFDAMIDKIDDSFKRQRQFTNDASHELRTPIAVIQSQAESALNFSHSEDEYRSALATILSEARHMGKLVSDLLFLARSDSRAEKLHMEELNFGELVEGIVAVLKPIAQDNGIDLKVIENGDFIVRGDQTHLTQLLYNIIDNAIKYTLPGGEIKISIEKKGEFVKTSVRDTGIGIPEEHLPHIFERFYRVDKARSRENGGTGLGLSICQWIVSAHGGKIEVFSEVGKGSTFVIWLPSL</sequence>
<evidence type="ECO:0000256" key="6">
    <source>
        <dbReference type="ARBA" id="ARBA00022692"/>
    </source>
</evidence>
<dbReference type="SUPFAM" id="SSF47384">
    <property type="entry name" value="Homodimeric domain of signal transducing histidine kinase"/>
    <property type="match status" value="1"/>
</dbReference>
<name>A0A1M5CN15_9THEO</name>
<keyword evidence="5" id="KW-0808">Transferase</keyword>
<dbReference type="PRINTS" id="PR00344">
    <property type="entry name" value="BCTRLSENSOR"/>
</dbReference>
<evidence type="ECO:0000256" key="7">
    <source>
        <dbReference type="ARBA" id="ARBA00022777"/>
    </source>
</evidence>
<feature type="domain" description="HAMP" evidence="13">
    <location>
        <begin position="178"/>
        <end position="231"/>
    </location>
</feature>
<evidence type="ECO:0000256" key="4">
    <source>
        <dbReference type="ARBA" id="ARBA00022553"/>
    </source>
</evidence>
<dbReference type="InterPro" id="IPR003594">
    <property type="entry name" value="HATPase_dom"/>
</dbReference>
<evidence type="ECO:0000256" key="8">
    <source>
        <dbReference type="ARBA" id="ARBA00022989"/>
    </source>
</evidence>
<keyword evidence="4" id="KW-0597">Phosphoprotein</keyword>
<dbReference type="InterPro" id="IPR005467">
    <property type="entry name" value="His_kinase_dom"/>
</dbReference>
<evidence type="ECO:0000313" key="14">
    <source>
        <dbReference type="EMBL" id="SHF55802.1"/>
    </source>
</evidence>
<evidence type="ECO:0000256" key="1">
    <source>
        <dbReference type="ARBA" id="ARBA00000085"/>
    </source>
</evidence>
<dbReference type="Pfam" id="PF02518">
    <property type="entry name" value="HATPase_c"/>
    <property type="match status" value="1"/>
</dbReference>
<reference evidence="14 15" key="1">
    <citation type="submission" date="2016-11" db="EMBL/GenBank/DDBJ databases">
        <authorList>
            <person name="Jaros S."/>
            <person name="Januszkiewicz K."/>
            <person name="Wedrychowicz H."/>
        </authorList>
    </citation>
    <scope>NUCLEOTIDE SEQUENCE [LARGE SCALE GENOMIC DNA]</scope>
    <source>
        <strain evidence="14 15">DSM 17918</strain>
    </source>
</reference>
<dbReference type="CDD" id="cd00082">
    <property type="entry name" value="HisKA"/>
    <property type="match status" value="1"/>
</dbReference>
<dbReference type="Pfam" id="PF00672">
    <property type="entry name" value="HAMP"/>
    <property type="match status" value="1"/>
</dbReference>
<dbReference type="Gene3D" id="3.30.565.10">
    <property type="entry name" value="Histidine kinase-like ATPase, C-terminal domain"/>
    <property type="match status" value="1"/>
</dbReference>
<evidence type="ECO:0000256" key="9">
    <source>
        <dbReference type="ARBA" id="ARBA00023012"/>
    </source>
</evidence>
<evidence type="ECO:0000313" key="15">
    <source>
        <dbReference type="Proteomes" id="UP000184088"/>
    </source>
</evidence>
<dbReference type="FunFam" id="3.30.565.10:FF:000006">
    <property type="entry name" value="Sensor histidine kinase WalK"/>
    <property type="match status" value="1"/>
</dbReference>
<feature type="transmembrane region" description="Helical" evidence="11">
    <location>
        <begin position="155"/>
        <end position="177"/>
    </location>
</feature>
<dbReference type="SMART" id="SM00387">
    <property type="entry name" value="HATPase_c"/>
    <property type="match status" value="1"/>
</dbReference>
<keyword evidence="10 11" id="KW-0472">Membrane</keyword>
<dbReference type="SUPFAM" id="SSF55874">
    <property type="entry name" value="ATPase domain of HSP90 chaperone/DNA topoisomerase II/histidine kinase"/>
    <property type="match status" value="1"/>
</dbReference>
<dbReference type="Gene3D" id="1.10.287.130">
    <property type="match status" value="1"/>
</dbReference>
<evidence type="ECO:0000259" key="12">
    <source>
        <dbReference type="PROSITE" id="PS50109"/>
    </source>
</evidence>
<evidence type="ECO:0000256" key="5">
    <source>
        <dbReference type="ARBA" id="ARBA00022679"/>
    </source>
</evidence>
<dbReference type="AlphaFoldDB" id="A0A1M5CN15"/>
<organism evidence="14 15">
    <name type="scientific">Caldanaerobius fijiensis DSM 17918</name>
    <dbReference type="NCBI Taxonomy" id="1121256"/>
    <lineage>
        <taxon>Bacteria</taxon>
        <taxon>Bacillati</taxon>
        <taxon>Bacillota</taxon>
        <taxon>Clostridia</taxon>
        <taxon>Thermoanaerobacterales</taxon>
        <taxon>Thermoanaerobacteraceae</taxon>
        <taxon>Caldanaerobius</taxon>
    </lineage>
</organism>
<keyword evidence="7 14" id="KW-0418">Kinase</keyword>
<dbReference type="InterPro" id="IPR003660">
    <property type="entry name" value="HAMP_dom"/>
</dbReference>
<accession>A0A1M5CN15</accession>
<dbReference type="SUPFAM" id="SSF158472">
    <property type="entry name" value="HAMP domain-like"/>
    <property type="match status" value="1"/>
</dbReference>
<gene>
    <name evidence="14" type="ORF">SAMN02746089_02152</name>
</gene>